<proteinExistence type="predicted"/>
<dbReference type="Pfam" id="PF13193">
    <property type="entry name" value="AMP-binding_C"/>
    <property type="match status" value="1"/>
</dbReference>
<dbReference type="Pfam" id="PF00501">
    <property type="entry name" value="AMP-binding"/>
    <property type="match status" value="1"/>
</dbReference>
<evidence type="ECO:0000256" key="1">
    <source>
        <dbReference type="ARBA" id="ARBA00022598"/>
    </source>
</evidence>
<dbReference type="KEGG" id="rli:RLO149_c018110"/>
<feature type="domain" description="AMP-dependent synthetase/ligase" evidence="2">
    <location>
        <begin position="31"/>
        <end position="367"/>
    </location>
</feature>
<dbReference type="Gene3D" id="3.30.300.30">
    <property type="match status" value="1"/>
</dbReference>
<gene>
    <name evidence="4" type="ordered locus">RLO149_c018110</name>
</gene>
<dbReference type="Gene3D" id="3.40.50.12780">
    <property type="entry name" value="N-terminal domain of ligase-like"/>
    <property type="match status" value="1"/>
</dbReference>
<dbReference type="EMBL" id="CP002623">
    <property type="protein sequence ID" value="AEI93801.1"/>
    <property type="molecule type" value="Genomic_DNA"/>
</dbReference>
<sequence length="510" mass="54823">MKSIYDAGPFAPCPSPFNLTRHVLAAGRACPQKDALLIVSPDHTETWSFGALETAVLGTATGFLRYGLVPGDVIVMRLGNTIDFPITYLAAMAAGLVPVPTSAALTQGEAEFVIKTVAPKAVVAAPDIPCPEYAAIIDLDRLQSFRSLPAAPYHLGDPDRLGYIIFTSGTSGKPRAVAHAHRAIWARQMMFDGWYGLQPDDRLLHAGAFNWTYTLGTGLMDPWTLGATAVIPVPGTKPRNLPALLAKHDASIFAAAPGVYRQLLEDAEPVPLPALRHGLSAGEKLPPALAARWVTATGCPVFEAYGMSECSTFISQSSADQNAAGTLGKPQKGRRIALLKNGEPVPLGEEGTIAVARSDPGLMLGYLNAPKETAERMSGAWFLTGDQGVMDAQGHITYMGRDDDMMNAGGYRVSPIEVERVLADCPGITAVAVTEVKVKTDTTVIAAFYTAANALDEAQLRAYVSSTLARYKQPRVFEHLPDLPMGANGKILRRVLRQRFERHHDRKDKD</sequence>
<dbReference type="InterPro" id="IPR045851">
    <property type="entry name" value="AMP-bd_C_sf"/>
</dbReference>
<protein>
    <submittedName>
        <fullName evidence="4">ATP-dependent AMP-binding enzyme</fullName>
    </submittedName>
</protein>
<dbReference type="Proteomes" id="UP000001353">
    <property type="component" value="Chromosome"/>
</dbReference>
<evidence type="ECO:0000259" key="2">
    <source>
        <dbReference type="Pfam" id="PF00501"/>
    </source>
</evidence>
<evidence type="ECO:0000259" key="3">
    <source>
        <dbReference type="Pfam" id="PF13193"/>
    </source>
</evidence>
<dbReference type="eggNOG" id="COG0365">
    <property type="taxonomic scope" value="Bacteria"/>
</dbReference>
<dbReference type="AlphaFoldDB" id="F7ZIT2"/>
<dbReference type="RefSeq" id="WP_013961729.1">
    <property type="nucleotide sequence ID" value="NC_015730.1"/>
</dbReference>
<organism evidence="4 5">
    <name type="scientific">Roseobacter litoralis (strain ATCC 49566 / DSM 6996 / JCM 21268 / NBRC 15278 / OCh 149)</name>
    <dbReference type="NCBI Taxonomy" id="391595"/>
    <lineage>
        <taxon>Bacteria</taxon>
        <taxon>Pseudomonadati</taxon>
        <taxon>Pseudomonadota</taxon>
        <taxon>Alphaproteobacteria</taxon>
        <taxon>Rhodobacterales</taxon>
        <taxon>Roseobacteraceae</taxon>
        <taxon>Roseobacter</taxon>
    </lineage>
</organism>
<dbReference type="InterPro" id="IPR020845">
    <property type="entry name" value="AMP-binding_CS"/>
</dbReference>
<dbReference type="PROSITE" id="PS00455">
    <property type="entry name" value="AMP_BINDING"/>
    <property type="match status" value="1"/>
</dbReference>
<dbReference type="OrthoDB" id="9803968at2"/>
<dbReference type="InterPro" id="IPR025110">
    <property type="entry name" value="AMP-bd_C"/>
</dbReference>
<dbReference type="SUPFAM" id="SSF56801">
    <property type="entry name" value="Acetyl-CoA synthetase-like"/>
    <property type="match status" value="1"/>
</dbReference>
<dbReference type="InterPro" id="IPR042099">
    <property type="entry name" value="ANL_N_sf"/>
</dbReference>
<reference evidence="4 5" key="1">
    <citation type="journal article" date="2011" name="BMC Genomics">
        <title>Comparative genome analysis and genome-guided physiological analysis of Roseobacter litoralis.</title>
        <authorList>
            <person name="Kalhoefer D."/>
            <person name="Thole S."/>
            <person name="Voget S."/>
            <person name="Lehmann R."/>
            <person name="Liesegang H."/>
            <person name="Wollher A."/>
            <person name="Daniel R."/>
            <person name="Simon M."/>
            <person name="Brinkhoff T."/>
        </authorList>
    </citation>
    <scope>NUCLEOTIDE SEQUENCE [LARGE SCALE GENOMIC DNA]</scope>
    <source>
        <strain evidence="5">ATCC 49566 / DSM 6996 / JCM 21268 / NBRC 15278 / OCh 149</strain>
    </source>
</reference>
<name>F7ZIT2_ROSLO</name>
<dbReference type="HOGENOM" id="CLU_000022_59_10_5"/>
<evidence type="ECO:0000313" key="4">
    <source>
        <dbReference type="EMBL" id="AEI93801.1"/>
    </source>
</evidence>
<keyword evidence="1" id="KW-0436">Ligase</keyword>
<dbReference type="STRING" id="391595.RLO149_c018110"/>
<dbReference type="InterPro" id="IPR000873">
    <property type="entry name" value="AMP-dep_synth/lig_dom"/>
</dbReference>
<dbReference type="GO" id="GO:0016878">
    <property type="term" value="F:acid-thiol ligase activity"/>
    <property type="evidence" value="ECO:0007669"/>
    <property type="project" value="TreeGrafter"/>
</dbReference>
<dbReference type="PANTHER" id="PTHR43352">
    <property type="entry name" value="ACETYL-COA SYNTHETASE"/>
    <property type="match status" value="1"/>
</dbReference>
<accession>F7ZIT2</accession>
<feature type="domain" description="AMP-binding enzyme C-terminal" evidence="3">
    <location>
        <begin position="417"/>
        <end position="490"/>
    </location>
</feature>
<dbReference type="GO" id="GO:0044550">
    <property type="term" value="P:secondary metabolite biosynthetic process"/>
    <property type="evidence" value="ECO:0007669"/>
    <property type="project" value="TreeGrafter"/>
</dbReference>
<evidence type="ECO:0000313" key="5">
    <source>
        <dbReference type="Proteomes" id="UP000001353"/>
    </source>
</evidence>
<dbReference type="PANTHER" id="PTHR43352:SF1">
    <property type="entry name" value="ANTHRANILATE--COA LIGASE"/>
    <property type="match status" value="1"/>
</dbReference>
<keyword evidence="5" id="KW-1185">Reference proteome</keyword>